<name>A0A327M646_9PROT</name>
<dbReference type="AlphaFoldDB" id="A0A327M646"/>
<feature type="compositionally biased region" description="Basic and acidic residues" evidence="1">
    <location>
        <begin position="30"/>
        <end position="44"/>
    </location>
</feature>
<comment type="caution">
    <text evidence="2">The sequence shown here is derived from an EMBL/GenBank/DDBJ whole genome shotgun (WGS) entry which is preliminary data.</text>
</comment>
<dbReference type="PANTHER" id="PTHR42941">
    <property type="entry name" value="SLL1037 PROTEIN"/>
    <property type="match status" value="1"/>
</dbReference>
<dbReference type="InterPro" id="IPR011852">
    <property type="entry name" value="TRAP_TAXI"/>
</dbReference>
<evidence type="ECO:0008006" key="4">
    <source>
        <dbReference type="Google" id="ProtNLM"/>
    </source>
</evidence>
<organism evidence="2 3">
    <name type="scientific">Roseicella frigidaeris</name>
    <dbReference type="NCBI Taxonomy" id="2230885"/>
    <lineage>
        <taxon>Bacteria</taxon>
        <taxon>Pseudomonadati</taxon>
        <taxon>Pseudomonadota</taxon>
        <taxon>Alphaproteobacteria</taxon>
        <taxon>Acetobacterales</taxon>
        <taxon>Roseomonadaceae</taxon>
        <taxon>Roseicella</taxon>
    </lineage>
</organism>
<evidence type="ECO:0000313" key="2">
    <source>
        <dbReference type="EMBL" id="RAI58189.1"/>
    </source>
</evidence>
<feature type="compositionally biased region" description="Low complexity" evidence="1">
    <location>
        <begin position="1"/>
        <end position="20"/>
    </location>
</feature>
<reference evidence="3" key="1">
    <citation type="submission" date="2018-06" db="EMBL/GenBank/DDBJ databases">
        <authorList>
            <person name="Khan S.A."/>
        </authorList>
    </citation>
    <scope>NUCLEOTIDE SEQUENCE [LARGE SCALE GENOMIC DNA]</scope>
    <source>
        <strain evidence="3">DB-1506</strain>
    </source>
</reference>
<dbReference type="NCBIfam" id="TIGR02122">
    <property type="entry name" value="TRAP_TAXI"/>
    <property type="match status" value="1"/>
</dbReference>
<feature type="region of interest" description="Disordered" evidence="1">
    <location>
        <begin position="1"/>
        <end position="49"/>
    </location>
</feature>
<gene>
    <name evidence="2" type="ORF">DOO78_14270</name>
</gene>
<dbReference type="Gene3D" id="3.40.190.10">
    <property type="entry name" value="Periplasmic binding protein-like II"/>
    <property type="match status" value="2"/>
</dbReference>
<accession>A0A327M646</accession>
<evidence type="ECO:0000313" key="3">
    <source>
        <dbReference type="Proteomes" id="UP000249065"/>
    </source>
</evidence>
<protein>
    <recommendedName>
        <fullName evidence="4">TAXI family TRAP transporter solute-binding subunit</fullName>
    </recommendedName>
</protein>
<dbReference type="Proteomes" id="UP000249065">
    <property type="component" value="Unassembled WGS sequence"/>
</dbReference>
<proteinExistence type="predicted"/>
<dbReference type="Pfam" id="PF16868">
    <property type="entry name" value="NMT1_3"/>
    <property type="match status" value="1"/>
</dbReference>
<dbReference type="PANTHER" id="PTHR42941:SF1">
    <property type="entry name" value="SLL1037 PROTEIN"/>
    <property type="match status" value="1"/>
</dbReference>
<evidence type="ECO:0000256" key="1">
    <source>
        <dbReference type="SAM" id="MobiDB-lite"/>
    </source>
</evidence>
<dbReference type="OrthoDB" id="9776669at2"/>
<keyword evidence="3" id="KW-1185">Reference proteome</keyword>
<dbReference type="SUPFAM" id="SSF53850">
    <property type="entry name" value="Periplasmic binding protein-like II"/>
    <property type="match status" value="1"/>
</dbReference>
<dbReference type="EMBL" id="QLIX01000010">
    <property type="protein sequence ID" value="RAI58189.1"/>
    <property type="molecule type" value="Genomic_DNA"/>
</dbReference>
<sequence>MPATPSSRCRSCPGRSTPSRIGAGSCAPSAERRPSAGRATDPRPGRLPAAGWRRIIPSRDTGRPWPMRHLWTRRVLAGGLLAAPFLRRAQAQQSLEWVAGSLGGGWYTMAAGLSALIKDENPDIQIRVVPGGGLANATRVNRNQSPMGWGIDAFAAAARKGEEPYAEPHLALRCLGSGYSPTEHNFLRRAEGGPADMKAILTQKGLKLACPQRSSTDEMTLRRILKFYGTSPERIRAEGGTYLNGSYADIGGAFADGQVDYLYVALARPASLLTEIAQGRRAATLVEFPADLRRHLIDQYAYAEGTIPAGTYPGLQGGAIGVTTMDSVILVHESFAEEAAYKITRTLIRNKGQRLTAIHSSMGAWDPATSWKYQGLPLHPGAARAFREGAGMPA</sequence>